<organism evidence="1 2">
    <name type="scientific">Phaeosphaeria nodorum (strain SN15 / ATCC MYA-4574 / FGSC 10173)</name>
    <name type="common">Glume blotch fungus</name>
    <name type="synonym">Parastagonospora nodorum</name>
    <dbReference type="NCBI Taxonomy" id="321614"/>
    <lineage>
        <taxon>Eukaryota</taxon>
        <taxon>Fungi</taxon>
        <taxon>Dikarya</taxon>
        <taxon>Ascomycota</taxon>
        <taxon>Pezizomycotina</taxon>
        <taxon>Dothideomycetes</taxon>
        <taxon>Pleosporomycetidae</taxon>
        <taxon>Pleosporales</taxon>
        <taxon>Pleosporineae</taxon>
        <taxon>Phaeosphaeriaceae</taxon>
        <taxon>Parastagonospora</taxon>
    </lineage>
</organism>
<gene>
    <name evidence="1" type="ORF">JI435_410280</name>
</gene>
<accession>A0A7U2F611</accession>
<dbReference type="Proteomes" id="UP000663193">
    <property type="component" value="Chromosome 7"/>
</dbReference>
<dbReference type="AlphaFoldDB" id="A0A7U2F611"/>
<protein>
    <submittedName>
        <fullName evidence="1">Uncharacterized protein</fullName>
    </submittedName>
</protein>
<evidence type="ECO:0000313" key="1">
    <source>
        <dbReference type="EMBL" id="QRC97204.1"/>
    </source>
</evidence>
<evidence type="ECO:0000313" key="2">
    <source>
        <dbReference type="Proteomes" id="UP000663193"/>
    </source>
</evidence>
<keyword evidence="2" id="KW-1185">Reference proteome</keyword>
<dbReference type="VEuPathDB" id="FungiDB:JI435_410280"/>
<dbReference type="EMBL" id="CP069029">
    <property type="protein sequence ID" value="QRC97204.1"/>
    <property type="molecule type" value="Genomic_DNA"/>
</dbReference>
<sequence>MQRCGATQLLFLYHGKALATRHFSIPPPQITPLILSNELQSMSYNVRYLAFRLLYKSHVFALSNSASKDKSLDTAGTLTTLAGSALLVSSEILLSLSGALLGSFEVMVTLAFVNSTSSTPYTLLVFSRGLLSFSELLHEFLPRYCLHPED</sequence>
<proteinExistence type="predicted"/>
<reference evidence="2" key="1">
    <citation type="journal article" date="2021" name="BMC Genomics">
        <title>Chromosome-level genome assembly and manually-curated proteome of model necrotroph Parastagonospora nodorum Sn15 reveals a genome-wide trove of candidate effector homologs, and redundancy of virulence-related functions within an accessory chromosome.</title>
        <authorList>
            <person name="Bertazzoni S."/>
            <person name="Jones D.A.B."/>
            <person name="Phan H.T."/>
            <person name="Tan K.-C."/>
            <person name="Hane J.K."/>
        </authorList>
    </citation>
    <scope>NUCLEOTIDE SEQUENCE [LARGE SCALE GENOMIC DNA]</scope>
    <source>
        <strain evidence="2">SN15 / ATCC MYA-4574 / FGSC 10173)</strain>
    </source>
</reference>
<name>A0A7U2F611_PHANO</name>